<feature type="domain" description="HTH cro/C1-type" evidence="2">
    <location>
        <begin position="21"/>
        <end position="69"/>
    </location>
</feature>
<dbReference type="PANTHER" id="PTHR36924:SF1">
    <property type="entry name" value="ANTITOXIN HIGA-1"/>
    <property type="match status" value="1"/>
</dbReference>
<evidence type="ECO:0000259" key="2">
    <source>
        <dbReference type="PROSITE" id="PS50943"/>
    </source>
</evidence>
<dbReference type="PROSITE" id="PS50943">
    <property type="entry name" value="HTH_CROC1"/>
    <property type="match status" value="1"/>
</dbReference>
<evidence type="ECO:0000256" key="1">
    <source>
        <dbReference type="ARBA" id="ARBA00023125"/>
    </source>
</evidence>
<dbReference type="PANTHER" id="PTHR36924">
    <property type="entry name" value="ANTITOXIN HIGA-1"/>
    <property type="match status" value="1"/>
</dbReference>
<organism evidence="3 4">
    <name type="scientific">Methylomonas subterranea</name>
    <dbReference type="NCBI Taxonomy" id="2952225"/>
    <lineage>
        <taxon>Bacteria</taxon>
        <taxon>Pseudomonadati</taxon>
        <taxon>Pseudomonadota</taxon>
        <taxon>Gammaproteobacteria</taxon>
        <taxon>Methylococcales</taxon>
        <taxon>Methylococcaceae</taxon>
        <taxon>Methylomonas</taxon>
    </lineage>
</organism>
<dbReference type="EMBL" id="JANIBJ010000024">
    <property type="protein sequence ID" value="MCQ8105086.1"/>
    <property type="molecule type" value="Genomic_DNA"/>
</dbReference>
<keyword evidence="4" id="KW-1185">Reference proteome</keyword>
<sequence>MAMLAPLHPGGILKNDVLPDLGLGVTEAAAQLGVSRETLSRVLNGRRAISADMAIRLETWIDGPTAETWLRLQAKYDIWVKRKEFKLSNRNCSMAGLGWRLCGAFCFSGVD</sequence>
<protein>
    <submittedName>
        <fullName evidence="3">HigA family addiction module antitoxin</fullName>
    </submittedName>
</protein>
<evidence type="ECO:0000313" key="4">
    <source>
        <dbReference type="Proteomes" id="UP001524499"/>
    </source>
</evidence>
<dbReference type="RefSeq" id="WP_256602971.1">
    <property type="nucleotide sequence ID" value="NZ_JANIBJ010000024.1"/>
</dbReference>
<proteinExistence type="predicted"/>
<dbReference type="SUPFAM" id="SSF47413">
    <property type="entry name" value="lambda repressor-like DNA-binding domains"/>
    <property type="match status" value="1"/>
</dbReference>
<evidence type="ECO:0000313" key="3">
    <source>
        <dbReference type="EMBL" id="MCQ8105086.1"/>
    </source>
</evidence>
<gene>
    <name evidence="3" type="ORF">NP590_13300</name>
</gene>
<dbReference type="CDD" id="cd00093">
    <property type="entry name" value="HTH_XRE"/>
    <property type="match status" value="1"/>
</dbReference>
<name>A0ABT1THZ9_9GAMM</name>
<dbReference type="NCBIfam" id="TIGR02607">
    <property type="entry name" value="antidote_HigA"/>
    <property type="match status" value="1"/>
</dbReference>
<dbReference type="InterPro" id="IPR013430">
    <property type="entry name" value="Toxin_antidote_HigA"/>
</dbReference>
<accession>A0ABT1THZ9</accession>
<dbReference type="Gene3D" id="1.10.260.40">
    <property type="entry name" value="lambda repressor-like DNA-binding domains"/>
    <property type="match status" value="1"/>
</dbReference>
<comment type="caution">
    <text evidence="3">The sequence shown here is derived from an EMBL/GenBank/DDBJ whole genome shotgun (WGS) entry which is preliminary data.</text>
</comment>
<dbReference type="Proteomes" id="UP001524499">
    <property type="component" value="Unassembled WGS sequence"/>
</dbReference>
<dbReference type="InterPro" id="IPR010982">
    <property type="entry name" value="Lambda_DNA-bd_dom_sf"/>
</dbReference>
<reference evidence="3 4" key="1">
    <citation type="submission" date="2022-07" db="EMBL/GenBank/DDBJ databases">
        <title>Methylomonas rivi sp. nov., Methylomonas rosea sp. nov., Methylomonas aureus sp. nov. and Methylomonas subterranea sp. nov., four novel methanotrophs isolated from a freshwater creek and the deep terrestrial subsurface.</title>
        <authorList>
            <person name="Abin C."/>
            <person name="Sankaranarayanan K."/>
            <person name="Garner C."/>
            <person name="Sindelar R."/>
            <person name="Kotary K."/>
            <person name="Garner R."/>
            <person name="Barclay S."/>
            <person name="Lawson P."/>
            <person name="Krumholz L."/>
        </authorList>
    </citation>
    <scope>NUCLEOTIDE SEQUENCE [LARGE SCALE GENOMIC DNA]</scope>
    <source>
        <strain evidence="3 4">SURF-2</strain>
    </source>
</reference>
<dbReference type="InterPro" id="IPR001387">
    <property type="entry name" value="Cro/C1-type_HTH"/>
</dbReference>
<dbReference type="Pfam" id="PF01381">
    <property type="entry name" value="HTH_3"/>
    <property type="match status" value="1"/>
</dbReference>
<keyword evidence="1" id="KW-0238">DNA-binding</keyword>